<proteinExistence type="predicted"/>
<reference evidence="1 2" key="1">
    <citation type="submission" date="2024-03" db="EMBL/GenBank/DDBJ databases">
        <title>Community enrichment and isolation of bacterial strains for fucoidan degradation.</title>
        <authorList>
            <person name="Sichert A."/>
        </authorList>
    </citation>
    <scope>NUCLEOTIDE SEQUENCE [LARGE SCALE GENOMIC DNA]</scope>
    <source>
        <strain evidence="1 2">AS81</strain>
    </source>
</reference>
<dbReference type="SUPFAM" id="SSF82171">
    <property type="entry name" value="DPP6 N-terminal domain-like"/>
    <property type="match status" value="1"/>
</dbReference>
<dbReference type="EMBL" id="JBBMQU010000021">
    <property type="protein sequence ID" value="MEM5551528.1"/>
    <property type="molecule type" value="Genomic_DNA"/>
</dbReference>
<evidence type="ECO:0000313" key="2">
    <source>
        <dbReference type="Proteomes" id="UP001388366"/>
    </source>
</evidence>
<dbReference type="Pfam" id="PF07676">
    <property type="entry name" value="PD40"/>
    <property type="match status" value="1"/>
</dbReference>
<gene>
    <name evidence="1" type="ORF">WNY63_12375</name>
</gene>
<evidence type="ECO:0008006" key="3">
    <source>
        <dbReference type="Google" id="ProtNLM"/>
    </source>
</evidence>
<accession>A0ABU9U3C1</accession>
<dbReference type="RefSeq" id="WP_342884000.1">
    <property type="nucleotide sequence ID" value="NZ_JBBMQU010000021.1"/>
</dbReference>
<protein>
    <recommendedName>
        <fullName evidence="3">WD40-like Beta Propeller Repeat</fullName>
    </recommendedName>
</protein>
<comment type="caution">
    <text evidence="1">The sequence shown here is derived from an EMBL/GenBank/DDBJ whole genome shotgun (WGS) entry which is preliminary data.</text>
</comment>
<organism evidence="1 2">
    <name type="scientific">Pseudoalteromonas neustonica</name>
    <dbReference type="NCBI Taxonomy" id="1840331"/>
    <lineage>
        <taxon>Bacteria</taxon>
        <taxon>Pseudomonadati</taxon>
        <taxon>Pseudomonadota</taxon>
        <taxon>Gammaproteobacteria</taxon>
        <taxon>Alteromonadales</taxon>
        <taxon>Pseudoalteromonadaceae</taxon>
        <taxon>Pseudoalteromonas</taxon>
    </lineage>
</organism>
<dbReference type="Proteomes" id="UP001388366">
    <property type="component" value="Unassembled WGS sequence"/>
</dbReference>
<name>A0ABU9U3C1_9GAMM</name>
<evidence type="ECO:0000313" key="1">
    <source>
        <dbReference type="EMBL" id="MEM5551528.1"/>
    </source>
</evidence>
<keyword evidence="2" id="KW-1185">Reference proteome</keyword>
<sequence length="299" mass="34785">MMKFISLFISLLLFILIMSSKSYSKDESPTLENHYFGEKPPGLIPKPFAPDIISPEGSFLEGGSFSPDMKEYYFTRKNGKYKKREFFVIRYKNNRWGQESETDIRWPQFSGDGNTMYIGKEYRERTDTGWSAPKSPGEFLKQNAHGLSVSSKGTYYFPLFKKDFYTGHGKLSYSRLTDGQYESPVKLSNEMNEGKWIAHPYIAPDESYLMWDVVREEGYGQADLYISFKQEDGSWLSPINMGSIINSERQESAPIVTHDGKYLFFTRGDWEIKEDGSRQYVGKRYWVDTQIIESLRPKR</sequence>
<dbReference type="InterPro" id="IPR011659">
    <property type="entry name" value="WD40"/>
</dbReference>